<keyword evidence="7" id="KW-1185">Reference proteome</keyword>
<protein>
    <submittedName>
        <fullName evidence="6 8">WLM-domain-containing protein</fullName>
    </submittedName>
</protein>
<dbReference type="GeneID" id="54423702"/>
<feature type="region of interest" description="Disordered" evidence="4">
    <location>
        <begin position="327"/>
        <end position="383"/>
    </location>
</feature>
<accession>A0A6G1FZN1</accession>
<dbReference type="InterPro" id="IPR013536">
    <property type="entry name" value="WLM_dom"/>
</dbReference>
<feature type="compositionally biased region" description="Basic and acidic residues" evidence="4">
    <location>
        <begin position="255"/>
        <end position="264"/>
    </location>
</feature>
<dbReference type="RefSeq" id="XP_033532813.1">
    <property type="nucleotide sequence ID" value="XM_033683132.1"/>
</dbReference>
<feature type="compositionally biased region" description="Acidic residues" evidence="4">
    <location>
        <begin position="266"/>
        <end position="282"/>
    </location>
</feature>
<feature type="region of interest" description="Disordered" evidence="4">
    <location>
        <begin position="255"/>
        <end position="284"/>
    </location>
</feature>
<dbReference type="EMBL" id="ML975162">
    <property type="protein sequence ID" value="KAF1811182.1"/>
    <property type="molecule type" value="Genomic_DNA"/>
</dbReference>
<dbReference type="GO" id="GO:0005634">
    <property type="term" value="C:nucleus"/>
    <property type="evidence" value="ECO:0007669"/>
    <property type="project" value="TreeGrafter"/>
</dbReference>
<reference evidence="8" key="2">
    <citation type="submission" date="2020-04" db="EMBL/GenBank/DDBJ databases">
        <authorList>
            <consortium name="NCBI Genome Project"/>
        </authorList>
    </citation>
    <scope>NUCLEOTIDE SEQUENCE</scope>
    <source>
        <strain evidence="8">CBS 781.70</strain>
    </source>
</reference>
<evidence type="ECO:0000259" key="5">
    <source>
        <dbReference type="PROSITE" id="PS51397"/>
    </source>
</evidence>
<dbReference type="InterPro" id="IPR001876">
    <property type="entry name" value="Znf_RanBP2"/>
</dbReference>
<dbReference type="SMART" id="SM00547">
    <property type="entry name" value="ZnF_RBZ"/>
    <property type="match status" value="2"/>
</dbReference>
<dbReference type="PANTHER" id="PTHR46622:SF1">
    <property type="entry name" value="DNA-DEPENDENT METALLOPROTEASE WSS1"/>
    <property type="match status" value="1"/>
</dbReference>
<feature type="region of interest" description="Disordered" evidence="4">
    <location>
        <begin position="162"/>
        <end position="195"/>
    </location>
</feature>
<keyword evidence="1" id="KW-0479">Metal-binding</keyword>
<evidence type="ECO:0000313" key="6">
    <source>
        <dbReference type="EMBL" id="KAF1811182.1"/>
    </source>
</evidence>
<dbReference type="PROSITE" id="PS51397">
    <property type="entry name" value="WLM"/>
    <property type="match status" value="1"/>
</dbReference>
<dbReference type="Gene3D" id="3.30.2010.10">
    <property type="entry name" value="Metalloproteases ('zincins'), catalytic domain"/>
    <property type="match status" value="1"/>
</dbReference>
<feature type="compositionally biased region" description="Acidic residues" evidence="4">
    <location>
        <begin position="344"/>
        <end position="357"/>
    </location>
</feature>
<name>A0A6G1FZN1_9PEZI</name>
<sequence>MPLGWERINEKTQRPNALINFIRPLPGASEKLSQDFLERVAAIVYPIMKRNHIVVNALEEFPWNREFVGRNFNAGEAVQLVLRAKNGAWMPFRHVQMVMIHELAHCKEMNHGKNFWKVRDGYADELRALWTRNYTGEGFWGRGQTLLSGQYTTEVMPDTSMAPEHICGGTYRSARRKRKRGQGGTSEKPKLSYAERQQRRILKKFGSGGVALGDDETKRVELEGGKKVQGKPRVAGSARGRELRAAAALARFDNVKKEKDRSEAPSDGESDTESEYEEETESDLIAVDEHGKRLTDSKGRGFVKICETEDNNDVDSKREMDELQRIDRYFTKRPQRPGSSFIDNADDGSETEDEELPIEVKRGESNSIPRNSGITSGEAGQRPAEETEQISCNVCSYLNPSTALICEICSNVLKPSKLLSTWRCQSSSCKENNYINPGDAGVCGACGASKNRAA</sequence>
<evidence type="ECO:0000256" key="1">
    <source>
        <dbReference type="ARBA" id="ARBA00022723"/>
    </source>
</evidence>
<dbReference type="GO" id="GO:0008237">
    <property type="term" value="F:metallopeptidase activity"/>
    <property type="evidence" value="ECO:0007669"/>
    <property type="project" value="TreeGrafter"/>
</dbReference>
<feature type="domain" description="WLM" evidence="5">
    <location>
        <begin position="10"/>
        <end position="253"/>
    </location>
</feature>
<keyword evidence="2" id="KW-0863">Zinc-finger</keyword>
<evidence type="ECO:0000313" key="8">
    <source>
        <dbReference type="RefSeq" id="XP_033532813.1"/>
    </source>
</evidence>
<reference evidence="8" key="3">
    <citation type="submission" date="2025-04" db="UniProtKB">
        <authorList>
            <consortium name="RefSeq"/>
        </authorList>
    </citation>
    <scope>IDENTIFICATION</scope>
    <source>
        <strain evidence="8">CBS 781.70</strain>
    </source>
</reference>
<dbReference type="Pfam" id="PF08325">
    <property type="entry name" value="WLM"/>
    <property type="match status" value="1"/>
</dbReference>
<gene>
    <name evidence="6 8" type="ORF">P152DRAFT_63489</name>
</gene>
<keyword evidence="3" id="KW-0862">Zinc</keyword>
<dbReference type="GO" id="GO:0006281">
    <property type="term" value="P:DNA repair"/>
    <property type="evidence" value="ECO:0007669"/>
    <property type="project" value="TreeGrafter"/>
</dbReference>
<evidence type="ECO:0000313" key="7">
    <source>
        <dbReference type="Proteomes" id="UP000504638"/>
    </source>
</evidence>
<proteinExistence type="predicted"/>
<dbReference type="InterPro" id="IPR053000">
    <property type="entry name" value="WSS1-like_metalloprotease"/>
</dbReference>
<dbReference type="GO" id="GO:0008270">
    <property type="term" value="F:zinc ion binding"/>
    <property type="evidence" value="ECO:0007669"/>
    <property type="project" value="UniProtKB-KW"/>
</dbReference>
<organism evidence="6">
    <name type="scientific">Eremomyces bilateralis CBS 781.70</name>
    <dbReference type="NCBI Taxonomy" id="1392243"/>
    <lineage>
        <taxon>Eukaryota</taxon>
        <taxon>Fungi</taxon>
        <taxon>Dikarya</taxon>
        <taxon>Ascomycota</taxon>
        <taxon>Pezizomycotina</taxon>
        <taxon>Dothideomycetes</taxon>
        <taxon>Dothideomycetes incertae sedis</taxon>
        <taxon>Eremomycetales</taxon>
        <taxon>Eremomycetaceae</taxon>
        <taxon>Eremomyces</taxon>
    </lineage>
</organism>
<feature type="compositionally biased region" description="Polar residues" evidence="4">
    <location>
        <begin position="365"/>
        <end position="375"/>
    </location>
</feature>
<dbReference type="AlphaFoldDB" id="A0A6G1FZN1"/>
<dbReference type="OrthoDB" id="447842at2759"/>
<reference evidence="6 8" key="1">
    <citation type="submission" date="2020-01" db="EMBL/GenBank/DDBJ databases">
        <authorList>
            <consortium name="DOE Joint Genome Institute"/>
            <person name="Haridas S."/>
            <person name="Albert R."/>
            <person name="Binder M."/>
            <person name="Bloem J."/>
            <person name="Labutti K."/>
            <person name="Salamov A."/>
            <person name="Andreopoulos B."/>
            <person name="Baker S.E."/>
            <person name="Barry K."/>
            <person name="Bills G."/>
            <person name="Bluhm B.H."/>
            <person name="Cannon C."/>
            <person name="Castanera R."/>
            <person name="Culley D.E."/>
            <person name="Daum C."/>
            <person name="Ezra D."/>
            <person name="Gonzalez J.B."/>
            <person name="Henrissat B."/>
            <person name="Kuo A."/>
            <person name="Liang C."/>
            <person name="Lipzen A."/>
            <person name="Lutzoni F."/>
            <person name="Magnuson J."/>
            <person name="Mondo S."/>
            <person name="Nolan M."/>
            <person name="Ohm R."/>
            <person name="Pangilinan J."/>
            <person name="Park H.-J."/>
            <person name="Ramirez L."/>
            <person name="Alfaro M."/>
            <person name="Sun H."/>
            <person name="Tritt A."/>
            <person name="Yoshinaga Y."/>
            <person name="Zwiers L.-H."/>
            <person name="Turgeon B.G."/>
            <person name="Goodwin S.B."/>
            <person name="Spatafora J.W."/>
            <person name="Crous P.W."/>
            <person name="Grigoriev I.V."/>
        </authorList>
    </citation>
    <scope>NUCLEOTIDE SEQUENCE</scope>
    <source>
        <strain evidence="6 8">CBS 781.70</strain>
    </source>
</reference>
<evidence type="ECO:0000256" key="2">
    <source>
        <dbReference type="ARBA" id="ARBA00022771"/>
    </source>
</evidence>
<dbReference type="Proteomes" id="UP000504638">
    <property type="component" value="Unplaced"/>
</dbReference>
<evidence type="ECO:0000256" key="4">
    <source>
        <dbReference type="SAM" id="MobiDB-lite"/>
    </source>
</evidence>
<evidence type="ECO:0000256" key="3">
    <source>
        <dbReference type="ARBA" id="ARBA00022833"/>
    </source>
</evidence>
<dbReference type="PANTHER" id="PTHR46622">
    <property type="entry name" value="DNA-DEPENDENT METALLOPROTEASE WSS1"/>
    <property type="match status" value="1"/>
</dbReference>